<feature type="domain" description="C2H2-type" evidence="7">
    <location>
        <begin position="253"/>
        <end position="280"/>
    </location>
</feature>
<protein>
    <submittedName>
        <fullName evidence="10">Zinc finger Y-chromosomal protein-like isoform X1</fullName>
    </submittedName>
</protein>
<proteinExistence type="predicted"/>
<feature type="compositionally biased region" description="Basic residues" evidence="6">
    <location>
        <begin position="70"/>
        <end position="80"/>
    </location>
</feature>
<dbReference type="EnsemblMetazoa" id="XM_028299825.2">
    <property type="protein sequence ID" value="XP_028155626.1"/>
    <property type="gene ID" value="LOC114349446"/>
</dbReference>
<dbReference type="InterPro" id="IPR036236">
    <property type="entry name" value="Znf_C2H2_sf"/>
</dbReference>
<keyword evidence="4" id="KW-0862">Zinc</keyword>
<dbReference type="GO" id="GO:0008270">
    <property type="term" value="F:zinc ion binding"/>
    <property type="evidence" value="ECO:0007669"/>
    <property type="project" value="UniProtKB-KW"/>
</dbReference>
<evidence type="ECO:0000256" key="5">
    <source>
        <dbReference type="PROSITE-ProRule" id="PRU00042"/>
    </source>
</evidence>
<keyword evidence="1" id="KW-0479">Metal-binding</keyword>
<dbReference type="Pfam" id="PF13909">
    <property type="entry name" value="zf-H2C2_5"/>
    <property type="match status" value="2"/>
</dbReference>
<name>A0A6P7H0W4_DIAVI</name>
<dbReference type="PANTHER" id="PTHR24403:SF67">
    <property type="entry name" value="FI01116P-RELATED"/>
    <property type="match status" value="1"/>
</dbReference>
<feature type="domain" description="C2H2-type" evidence="7">
    <location>
        <begin position="222"/>
        <end position="249"/>
    </location>
</feature>
<reference evidence="8" key="2">
    <citation type="submission" date="2025-05" db="UniProtKB">
        <authorList>
            <consortium name="EnsemblMetazoa"/>
        </authorList>
    </citation>
    <scope>IDENTIFICATION</scope>
</reference>
<evidence type="ECO:0000313" key="10">
    <source>
        <dbReference type="RefSeq" id="XP_028155626.1"/>
    </source>
</evidence>
<evidence type="ECO:0000256" key="4">
    <source>
        <dbReference type="ARBA" id="ARBA00022833"/>
    </source>
</evidence>
<dbReference type="RefSeq" id="XP_028155626.1">
    <property type="nucleotide sequence ID" value="XM_028299825.1"/>
</dbReference>
<dbReference type="SUPFAM" id="SSF57667">
    <property type="entry name" value="beta-beta-alpha zinc fingers"/>
    <property type="match status" value="2"/>
</dbReference>
<feature type="domain" description="C2H2-type" evidence="7">
    <location>
        <begin position="191"/>
        <end position="218"/>
    </location>
</feature>
<reference evidence="10" key="1">
    <citation type="submission" date="2025-04" db="UniProtKB">
        <authorList>
            <consortium name="RefSeq"/>
        </authorList>
    </citation>
    <scope>IDENTIFICATION</scope>
    <source>
        <tissue evidence="10">Whole insect</tissue>
    </source>
</reference>
<dbReference type="GO" id="GO:0045944">
    <property type="term" value="P:positive regulation of transcription by RNA polymerase II"/>
    <property type="evidence" value="ECO:0007669"/>
    <property type="project" value="TreeGrafter"/>
</dbReference>
<evidence type="ECO:0000256" key="3">
    <source>
        <dbReference type="ARBA" id="ARBA00022771"/>
    </source>
</evidence>
<dbReference type="PANTHER" id="PTHR24403">
    <property type="entry name" value="ZINC FINGER PROTEIN"/>
    <property type="match status" value="1"/>
</dbReference>
<dbReference type="KEGG" id="dvv:114349446"/>
<dbReference type="GO" id="GO:0005634">
    <property type="term" value="C:nucleus"/>
    <property type="evidence" value="ECO:0007669"/>
    <property type="project" value="TreeGrafter"/>
</dbReference>
<keyword evidence="9" id="KW-1185">Reference proteome</keyword>
<feature type="region of interest" description="Disordered" evidence="6">
    <location>
        <begin position="66"/>
        <end position="85"/>
    </location>
</feature>
<dbReference type="PROSITE" id="PS50157">
    <property type="entry name" value="ZINC_FINGER_C2H2_2"/>
    <property type="match status" value="3"/>
</dbReference>
<dbReference type="OrthoDB" id="6690766at2759"/>
<dbReference type="Gene3D" id="3.30.160.60">
    <property type="entry name" value="Classic Zinc Finger"/>
    <property type="match status" value="3"/>
</dbReference>
<dbReference type="SMART" id="SM00355">
    <property type="entry name" value="ZnF_C2H2"/>
    <property type="match status" value="7"/>
</dbReference>
<dbReference type="AlphaFoldDB" id="A0A6P7H0W4"/>
<accession>A0A6P7H0W4</accession>
<dbReference type="GeneID" id="114349446"/>
<dbReference type="InterPro" id="IPR050688">
    <property type="entry name" value="Zinc_finger/UBP_domain"/>
</dbReference>
<sequence>MKTSIETLASEENEEFNSEKNVLRCLDCEFETENIDELDDHILANHELKDEVVHSEDKFVIVQDDDHPARNTRKRTRSTRPKNLPKDIPRAKIIVKNHDPKFKLCDADECEEDGKPGRPPKRGKRHPSEPMNCELCDFNTTKKSVLATHMLNHSDLVPPVFYKCSQCPYQTKRKNDMPKHMLGHCSNAQLYNCFECPYATKRKSDLTKHVLCHRPTDTVPLYKCSHCPYVTKRKGDLPKHEMNHADKSQMFTYKCTECEYFSKRKNDLHKHMLIHSDRQLSGLYKCLKCAYATDKVARFSNHVMSKCVFWESPISLEHIMLEDILATVDKDGVHVLLNESDDENTNEHAEFVRYIEHAAIKSGVVQADDADAPTVVEGETVEAQLVEEEGAIVIKSDDVEDEEN</sequence>
<evidence type="ECO:0000256" key="2">
    <source>
        <dbReference type="ARBA" id="ARBA00022737"/>
    </source>
</evidence>
<keyword evidence="3 5" id="KW-0863">Zinc-finger</keyword>
<evidence type="ECO:0000313" key="9">
    <source>
        <dbReference type="Proteomes" id="UP001652700"/>
    </source>
</evidence>
<dbReference type="InParanoid" id="A0A6P7H0W4"/>
<evidence type="ECO:0000259" key="7">
    <source>
        <dbReference type="PROSITE" id="PS50157"/>
    </source>
</evidence>
<evidence type="ECO:0000313" key="8">
    <source>
        <dbReference type="EnsemblMetazoa" id="XP_028155626.1"/>
    </source>
</evidence>
<gene>
    <name evidence="10" type="primary">LOC114349446</name>
</gene>
<evidence type="ECO:0000256" key="1">
    <source>
        <dbReference type="ARBA" id="ARBA00022723"/>
    </source>
</evidence>
<dbReference type="Proteomes" id="UP001652700">
    <property type="component" value="Unplaced"/>
</dbReference>
<dbReference type="InterPro" id="IPR013087">
    <property type="entry name" value="Znf_C2H2_type"/>
</dbReference>
<keyword evidence="2" id="KW-0677">Repeat</keyword>
<organism evidence="10">
    <name type="scientific">Diabrotica virgifera virgifera</name>
    <name type="common">western corn rootworm</name>
    <dbReference type="NCBI Taxonomy" id="50390"/>
    <lineage>
        <taxon>Eukaryota</taxon>
        <taxon>Metazoa</taxon>
        <taxon>Ecdysozoa</taxon>
        <taxon>Arthropoda</taxon>
        <taxon>Hexapoda</taxon>
        <taxon>Insecta</taxon>
        <taxon>Pterygota</taxon>
        <taxon>Neoptera</taxon>
        <taxon>Endopterygota</taxon>
        <taxon>Coleoptera</taxon>
        <taxon>Polyphaga</taxon>
        <taxon>Cucujiformia</taxon>
        <taxon>Chrysomeloidea</taxon>
        <taxon>Chrysomelidae</taxon>
        <taxon>Galerucinae</taxon>
        <taxon>Diabroticina</taxon>
        <taxon>Diabroticites</taxon>
        <taxon>Diabrotica</taxon>
    </lineage>
</organism>
<evidence type="ECO:0000256" key="6">
    <source>
        <dbReference type="SAM" id="MobiDB-lite"/>
    </source>
</evidence>